<dbReference type="RefSeq" id="WP_019020828.1">
    <property type="nucleotide sequence ID" value="NZ_BMXD01000001.1"/>
</dbReference>
<dbReference type="Pfam" id="PF07929">
    <property type="entry name" value="PRiA4_ORF3"/>
    <property type="match status" value="1"/>
</dbReference>
<dbReference type="PANTHER" id="PTHR41878:SF1">
    <property type="entry name" value="TNPR PROTEIN"/>
    <property type="match status" value="1"/>
</dbReference>
<dbReference type="EMBL" id="JBHRUH010000031">
    <property type="protein sequence ID" value="MFC3293657.1"/>
    <property type="molecule type" value="Genomic_DNA"/>
</dbReference>
<evidence type="ECO:0000313" key="2">
    <source>
        <dbReference type="EMBL" id="MFC3293657.1"/>
    </source>
</evidence>
<accession>A0ABV7M448</accession>
<keyword evidence="3" id="KW-1185">Reference proteome</keyword>
<proteinExistence type="predicted"/>
<dbReference type="Proteomes" id="UP001595640">
    <property type="component" value="Unassembled WGS sequence"/>
</dbReference>
<dbReference type="InterPro" id="IPR012912">
    <property type="entry name" value="Plasmid_pRiA4b_Orf3-like"/>
</dbReference>
<reference evidence="3" key="1">
    <citation type="journal article" date="2019" name="Int. J. Syst. Evol. Microbiol.">
        <title>The Global Catalogue of Microorganisms (GCM) 10K type strain sequencing project: providing services to taxonomists for standard genome sequencing and annotation.</title>
        <authorList>
            <consortium name="The Broad Institute Genomics Platform"/>
            <consortium name="The Broad Institute Genome Sequencing Center for Infectious Disease"/>
            <person name="Wu L."/>
            <person name="Ma J."/>
        </authorList>
    </citation>
    <scope>NUCLEOTIDE SEQUENCE [LARGE SCALE GENOMIC DNA]</scope>
    <source>
        <strain evidence="3">KCTC 12847</strain>
    </source>
</reference>
<evidence type="ECO:0000259" key="1">
    <source>
        <dbReference type="Pfam" id="PF07929"/>
    </source>
</evidence>
<dbReference type="PANTHER" id="PTHR41878">
    <property type="entry name" value="LEXA REPRESSOR-RELATED"/>
    <property type="match status" value="1"/>
</dbReference>
<gene>
    <name evidence="2" type="ORF">ACFOEI_16515</name>
</gene>
<name>A0ABV7M448_9GAMM</name>
<dbReference type="SUPFAM" id="SSF159941">
    <property type="entry name" value="MM3350-like"/>
    <property type="match status" value="1"/>
</dbReference>
<evidence type="ECO:0000313" key="3">
    <source>
        <dbReference type="Proteomes" id="UP001595640"/>
    </source>
</evidence>
<organism evidence="2 3">
    <name type="scientific">Modicisalibacter luteus</name>
    <dbReference type="NCBI Taxonomy" id="453962"/>
    <lineage>
        <taxon>Bacteria</taxon>
        <taxon>Pseudomonadati</taxon>
        <taxon>Pseudomonadota</taxon>
        <taxon>Gammaproteobacteria</taxon>
        <taxon>Oceanospirillales</taxon>
        <taxon>Halomonadaceae</taxon>
        <taxon>Modicisalibacter</taxon>
    </lineage>
</organism>
<comment type="caution">
    <text evidence="2">The sequence shown here is derived from an EMBL/GenBank/DDBJ whole genome shotgun (WGS) entry which is preliminary data.</text>
</comment>
<feature type="domain" description="Plasmid pRiA4b Orf3-like" evidence="1">
    <location>
        <begin position="4"/>
        <end position="167"/>
    </location>
</feature>
<sequence length="186" mass="21398">MPDVQLRIELVDTRPLIWRRVIVPQQINLYTLHTVIQATMGWEDIHLYEFECNGRYYGEIDDLSDRPVAQARNAKLYSMLPRLPDGEFRYLYDFGDGWEHRVLVEKSGLPETNPCPRWLEGAMACPPEDIGGLIGYEALKEAIAGRSDEYGQTLLSTVGQGYDPYTLPAEEIADRLAPIQRRFRRP</sequence>
<protein>
    <submittedName>
        <fullName evidence="2">Plasmid pRiA4b ORF-3 family protein</fullName>
    </submittedName>
</protein>
<dbReference type="InterPro" id="IPR024047">
    <property type="entry name" value="MM3350-like_sf"/>
</dbReference>
<dbReference type="Gene3D" id="3.10.290.30">
    <property type="entry name" value="MM3350-like"/>
    <property type="match status" value="1"/>
</dbReference>